<dbReference type="SUPFAM" id="SSF52540">
    <property type="entry name" value="P-loop containing nucleoside triphosphate hydrolases"/>
    <property type="match status" value="1"/>
</dbReference>
<dbReference type="GO" id="GO:0000725">
    <property type="term" value="P:recombinational repair"/>
    <property type="evidence" value="ECO:0007669"/>
    <property type="project" value="TreeGrafter"/>
</dbReference>
<dbReference type="Pfam" id="PF13538">
    <property type="entry name" value="UvrD_C_2"/>
    <property type="match status" value="1"/>
</dbReference>
<keyword evidence="4" id="KW-1185">Reference proteome</keyword>
<dbReference type="GO" id="GO:0005524">
    <property type="term" value="F:ATP binding"/>
    <property type="evidence" value="ECO:0007669"/>
    <property type="project" value="InterPro"/>
</dbReference>
<dbReference type="PANTHER" id="PTHR11070">
    <property type="entry name" value="UVRD / RECB / PCRA DNA HELICASE FAMILY MEMBER"/>
    <property type="match status" value="1"/>
</dbReference>
<dbReference type="AlphaFoldDB" id="A0A3R8LMM6"/>
<dbReference type="InterPro" id="IPR011528">
    <property type="entry name" value="NERD"/>
</dbReference>
<comment type="caution">
    <text evidence="3">The sequence shown here is derived from an EMBL/GenBank/DDBJ whole genome shotgun (WGS) entry which is preliminary data.</text>
</comment>
<dbReference type="RefSeq" id="WP_125096709.1">
    <property type="nucleotide sequence ID" value="NZ_RRUE01000002.1"/>
</dbReference>
<proteinExistence type="predicted"/>
<accession>A0A3R8LMM6</accession>
<evidence type="ECO:0000259" key="1">
    <source>
        <dbReference type="Pfam" id="PF08378"/>
    </source>
</evidence>
<dbReference type="Gene3D" id="3.40.50.300">
    <property type="entry name" value="P-loop containing nucleotide triphosphate hydrolases"/>
    <property type="match status" value="2"/>
</dbReference>
<sequence length="546" mass="61311">MAILSPALDSLAVIRQDTGLYRELDVLERLQESLPAGYDIFHSVAWHSIENGQDRHGEIDIVVLGPTGHLLLMEIKSGGIQLRDGELFKLYASREHDVRRQLAVQRAALLHRLKEAGLHAFVSHCLVLPDYRLQDDDIVALSRDRIIDAADFPFLGARVQELMRHGDSQSDAESLRRFLSNEFRVSVDLSALDEQLQRTTQRLAEGLATWVPRIHAPNGLIRVQATAGSGKTQLALRLLGDSVNSGGRALYVCFNRSLADHISRLAPTSADVTSFSELCVTYYRRNYGEPDFAAPDNFDLLARVYCEAADEWKPTYDLIVIDEGQDFQPAWVESLLPQLKGSGQLYLLEDDAQRLYERARFDLADAVTLTCNDNFRSPRMVCEVINALRLSDQAITPRSPYAGELPAFRVYQNEKGLIRETAEAVRSLLQRGIAMKDIVVLSGRDRFESTILHTRWLGPFETRRFSGDYTPDGDPIWTHGDVLVETIHRFKGRSAAGVVITELDFETLTERERRALFVGMTRSNLAVELVLTPAAEHCLASQLAEQ</sequence>
<dbReference type="InterPro" id="IPR027417">
    <property type="entry name" value="P-loop_NTPase"/>
</dbReference>
<dbReference type="InterPro" id="IPR000212">
    <property type="entry name" value="DNA_helicase_UvrD/REP"/>
</dbReference>
<dbReference type="Proteomes" id="UP000270261">
    <property type="component" value="Unassembled WGS sequence"/>
</dbReference>
<dbReference type="InterPro" id="IPR027785">
    <property type="entry name" value="UvrD-like_helicase_C"/>
</dbReference>
<evidence type="ECO:0000313" key="4">
    <source>
        <dbReference type="Proteomes" id="UP000270261"/>
    </source>
</evidence>
<dbReference type="Pfam" id="PF08378">
    <property type="entry name" value="NERD"/>
    <property type="match status" value="1"/>
</dbReference>
<dbReference type="GO" id="GO:0005829">
    <property type="term" value="C:cytosol"/>
    <property type="evidence" value="ECO:0007669"/>
    <property type="project" value="TreeGrafter"/>
</dbReference>
<dbReference type="PANTHER" id="PTHR11070:SF45">
    <property type="entry name" value="DNA 3'-5' HELICASE"/>
    <property type="match status" value="1"/>
</dbReference>
<dbReference type="GO" id="GO:0043138">
    <property type="term" value="F:3'-5' DNA helicase activity"/>
    <property type="evidence" value="ECO:0007669"/>
    <property type="project" value="TreeGrafter"/>
</dbReference>
<name>A0A3R8LMM6_9BURK</name>
<feature type="domain" description="UvrD-like helicase C-terminal" evidence="2">
    <location>
        <begin position="482"/>
        <end position="527"/>
    </location>
</feature>
<evidence type="ECO:0000313" key="3">
    <source>
        <dbReference type="EMBL" id="RRN44517.1"/>
    </source>
</evidence>
<protein>
    <submittedName>
        <fullName evidence="3">NERD nuclease</fullName>
    </submittedName>
</protein>
<dbReference type="OrthoDB" id="393237at2"/>
<reference evidence="3 4" key="1">
    <citation type="submission" date="2018-11" db="EMBL/GenBank/DDBJ databases">
        <title>Genome sequencing of Lautropia sp. KCOM 2505 (= ChDC F240).</title>
        <authorList>
            <person name="Kook J.-K."/>
            <person name="Park S.-N."/>
            <person name="Lim Y.K."/>
        </authorList>
    </citation>
    <scope>NUCLEOTIDE SEQUENCE [LARGE SCALE GENOMIC DNA]</scope>
    <source>
        <strain evidence="3 4">KCOM 2505</strain>
    </source>
</reference>
<feature type="domain" description="NERD" evidence="1">
    <location>
        <begin position="19"/>
        <end position="129"/>
    </location>
</feature>
<gene>
    <name evidence="3" type="ORF">EHV23_14635</name>
</gene>
<organism evidence="3 4">
    <name type="scientific">Lautropia dentalis</name>
    <dbReference type="NCBI Taxonomy" id="2490857"/>
    <lineage>
        <taxon>Bacteria</taxon>
        <taxon>Pseudomonadati</taxon>
        <taxon>Pseudomonadota</taxon>
        <taxon>Betaproteobacteria</taxon>
        <taxon>Burkholderiales</taxon>
        <taxon>Burkholderiaceae</taxon>
        <taxon>Lautropia</taxon>
    </lineage>
</organism>
<dbReference type="EMBL" id="RRUE01000002">
    <property type="protein sequence ID" value="RRN44517.1"/>
    <property type="molecule type" value="Genomic_DNA"/>
</dbReference>
<evidence type="ECO:0000259" key="2">
    <source>
        <dbReference type="Pfam" id="PF13538"/>
    </source>
</evidence>
<dbReference type="GO" id="GO:0003677">
    <property type="term" value="F:DNA binding"/>
    <property type="evidence" value="ECO:0007669"/>
    <property type="project" value="InterPro"/>
</dbReference>